<sequence length="254" mass="29228">MVRQVQHPDGRRKATKEETASFKAWEHQRAENGYPPWARRDGSEYLNVLQSSQTLRQWADEYCSSPKYLKEFVYEKFVHGWNIQALEEAVRGAIAQAHYSGHVSVETHLTATKIIIRPDNRLSRTLSKTFVKYLLMILLIYPFIWLFKRYHSRGGGRWEVCGGAYALKYTEPLDTPELTPDGGGIRLPSASARIIDTEHGPVRLYGLREGEWFRRWEQVIRQSVVSKLQRSEPMRGEGPTNPAFALDGYAPGYI</sequence>
<organism evidence="3 4">
    <name type="scientific">Sphagnurus paluster</name>
    <dbReference type="NCBI Taxonomy" id="117069"/>
    <lineage>
        <taxon>Eukaryota</taxon>
        <taxon>Fungi</taxon>
        <taxon>Dikarya</taxon>
        <taxon>Basidiomycota</taxon>
        <taxon>Agaricomycotina</taxon>
        <taxon>Agaricomycetes</taxon>
        <taxon>Agaricomycetidae</taxon>
        <taxon>Agaricales</taxon>
        <taxon>Tricholomatineae</taxon>
        <taxon>Lyophyllaceae</taxon>
        <taxon>Sphagnurus</taxon>
    </lineage>
</organism>
<reference evidence="3" key="2">
    <citation type="submission" date="2021-10" db="EMBL/GenBank/DDBJ databases">
        <title>Phylogenomics reveals ancestral predisposition of the termite-cultivated fungus Termitomyces towards a domesticated lifestyle.</title>
        <authorList>
            <person name="Auxier B."/>
            <person name="Grum-Grzhimaylo A."/>
            <person name="Cardenas M.E."/>
            <person name="Lodge J.D."/>
            <person name="Laessoe T."/>
            <person name="Pedersen O."/>
            <person name="Smith M.E."/>
            <person name="Kuyper T.W."/>
            <person name="Franco-Molano E.A."/>
            <person name="Baroni T.J."/>
            <person name="Aanen D.K."/>
        </authorList>
    </citation>
    <scope>NUCLEOTIDE SEQUENCE</scope>
    <source>
        <strain evidence="3">D49</strain>
    </source>
</reference>
<name>A0A9P7G1N2_9AGAR</name>
<dbReference type="Proteomes" id="UP000717328">
    <property type="component" value="Unassembled WGS sequence"/>
</dbReference>
<reference evidence="3" key="1">
    <citation type="submission" date="2021-02" db="EMBL/GenBank/DDBJ databases">
        <authorList>
            <person name="Nieuwenhuis M."/>
            <person name="Van De Peppel L.J.J."/>
        </authorList>
    </citation>
    <scope>NUCLEOTIDE SEQUENCE</scope>
    <source>
        <strain evidence="3">D49</strain>
    </source>
</reference>
<evidence type="ECO:0000313" key="3">
    <source>
        <dbReference type="EMBL" id="KAG5639220.1"/>
    </source>
</evidence>
<evidence type="ECO:0000256" key="2">
    <source>
        <dbReference type="SAM" id="Phobius"/>
    </source>
</evidence>
<evidence type="ECO:0000256" key="1">
    <source>
        <dbReference type="SAM" id="MobiDB-lite"/>
    </source>
</evidence>
<dbReference type="AlphaFoldDB" id="A0A9P7G1N2"/>
<evidence type="ECO:0000313" key="4">
    <source>
        <dbReference type="Proteomes" id="UP000717328"/>
    </source>
</evidence>
<accession>A0A9P7G1N2</accession>
<gene>
    <name evidence="3" type="ORF">H0H81_005294</name>
</gene>
<dbReference type="PANTHER" id="PTHR37848">
    <property type="entry name" value="EXPRESSED PROTEIN"/>
    <property type="match status" value="1"/>
</dbReference>
<feature type="region of interest" description="Disordered" evidence="1">
    <location>
        <begin position="1"/>
        <end position="21"/>
    </location>
</feature>
<keyword evidence="2" id="KW-0812">Transmembrane</keyword>
<dbReference type="OrthoDB" id="203796at2759"/>
<keyword evidence="2" id="KW-0472">Membrane</keyword>
<proteinExistence type="predicted"/>
<dbReference type="EMBL" id="JABCKI010005727">
    <property type="protein sequence ID" value="KAG5639220.1"/>
    <property type="molecule type" value="Genomic_DNA"/>
</dbReference>
<comment type="caution">
    <text evidence="3">The sequence shown here is derived from an EMBL/GenBank/DDBJ whole genome shotgun (WGS) entry which is preliminary data.</text>
</comment>
<feature type="transmembrane region" description="Helical" evidence="2">
    <location>
        <begin position="130"/>
        <end position="147"/>
    </location>
</feature>
<keyword evidence="4" id="KW-1185">Reference proteome</keyword>
<dbReference type="PANTHER" id="PTHR37848:SF1">
    <property type="entry name" value="SUN DOMAIN-CONTAINING PROTEIN"/>
    <property type="match status" value="1"/>
</dbReference>
<protein>
    <submittedName>
        <fullName evidence="3">Uncharacterized protein</fullName>
    </submittedName>
</protein>
<keyword evidence="2" id="KW-1133">Transmembrane helix</keyword>